<dbReference type="AlphaFoldDB" id="A0A2M8S052"/>
<evidence type="ECO:0000259" key="10">
    <source>
        <dbReference type="Pfam" id="PF18127"/>
    </source>
</evidence>
<keyword evidence="4 11" id="KW-0808">Transferase</keyword>
<evidence type="ECO:0000259" key="9">
    <source>
        <dbReference type="Pfam" id="PF04095"/>
    </source>
</evidence>
<keyword evidence="12" id="KW-1185">Reference proteome</keyword>
<dbReference type="EMBL" id="PHHA01000028">
    <property type="protein sequence ID" value="PJG84523.1"/>
    <property type="molecule type" value="Genomic_DNA"/>
</dbReference>
<gene>
    <name evidence="11" type="ORF">CVP05_10910</name>
</gene>
<organism evidence="11 12">
    <name type="scientific">Conservatibacter flavescens</name>
    <dbReference type="NCBI Taxonomy" id="28161"/>
    <lineage>
        <taxon>Bacteria</taxon>
        <taxon>Pseudomonadati</taxon>
        <taxon>Pseudomonadota</taxon>
        <taxon>Gammaproteobacteria</taxon>
        <taxon>Pasteurellales</taxon>
        <taxon>Pasteurellaceae</taxon>
        <taxon>Conservatibacter</taxon>
    </lineage>
</organism>
<evidence type="ECO:0000313" key="12">
    <source>
        <dbReference type="Proteomes" id="UP000229329"/>
    </source>
</evidence>
<keyword evidence="3 11" id="KW-0328">Glycosyltransferase</keyword>
<evidence type="ECO:0000256" key="7">
    <source>
        <dbReference type="ARBA" id="ARBA00035036"/>
    </source>
</evidence>
<dbReference type="Pfam" id="PF18127">
    <property type="entry name" value="NAMPT_N"/>
    <property type="match status" value="1"/>
</dbReference>
<dbReference type="Proteomes" id="UP000229329">
    <property type="component" value="Unassembled WGS sequence"/>
</dbReference>
<comment type="caution">
    <text evidence="11">The sequence shown here is derived from an EMBL/GenBank/DDBJ whole genome shotgun (WGS) entry which is preliminary data.</text>
</comment>
<dbReference type="PANTHER" id="PTHR43816:SF1">
    <property type="entry name" value="NICOTINAMIDE PHOSPHORIBOSYLTRANSFERASE"/>
    <property type="match status" value="1"/>
</dbReference>
<reference evidence="11 12" key="1">
    <citation type="submission" date="2017-11" db="EMBL/GenBank/DDBJ databases">
        <title>Reclassification of Bisgaard taxon 7 as Conservatibacter flavescens gen. nov., sp. nov.</title>
        <authorList>
            <person name="Christensen H."/>
        </authorList>
    </citation>
    <scope>NUCLEOTIDE SEQUENCE [LARGE SCALE GENOMIC DNA]</scope>
    <source>
        <strain evidence="11 12">7_4</strain>
    </source>
</reference>
<protein>
    <recommendedName>
        <fullName evidence="7">Nicotinamide phosphoribosyltransferase</fullName>
        <ecNumber evidence="6">2.4.2.12</ecNumber>
    </recommendedName>
</protein>
<evidence type="ECO:0000256" key="6">
    <source>
        <dbReference type="ARBA" id="ARBA00035024"/>
    </source>
</evidence>
<dbReference type="InterPro" id="IPR041525">
    <property type="entry name" value="N/Namide_PRibTrfase"/>
</dbReference>
<comment type="similarity">
    <text evidence="1">Belongs to the NAPRTase family.</text>
</comment>
<dbReference type="Gene3D" id="3.20.20.70">
    <property type="entry name" value="Aldolase class I"/>
    <property type="match status" value="1"/>
</dbReference>
<dbReference type="OrthoDB" id="394882at2"/>
<evidence type="ECO:0000256" key="8">
    <source>
        <dbReference type="ARBA" id="ARBA00047835"/>
    </source>
</evidence>
<dbReference type="NCBIfam" id="NF006629">
    <property type="entry name" value="PRK09198.1"/>
    <property type="match status" value="1"/>
</dbReference>
<keyword evidence="2" id="KW-0662">Pyridine nucleotide biosynthesis</keyword>
<comment type="pathway">
    <text evidence="5">Cofactor biosynthesis; NAD(+) biosynthesis; nicotinamide D-ribonucleotide from 5-phospho-alpha-D-ribose 1-diphosphate and nicotinamide: step 1/1.</text>
</comment>
<sequence>MFHYNPLLLSDFYKQFHRKQYPKDTQYIYSVLTPRTSKKLYHVSHVVSFGYQAFIKRYLMEYFDQYFFQQDKQTLIEQYKQCFRACLNMSDETIDTHHLVALHDLGYLPLEIKAIPEGKMIPIKNPLLTIRNTDPRFFWLTNYLETLLLTSTWLPTTSATIAAMYRSSLQKWGNISNADLAYIDYQAHDFSMRGLSSLESAALSGAAHLIAFKGTDVIPAIHFVQHYYPINNKMLIGSSIPATEHSVMCIHGRDELATFEYLITQVYPTGTVSIVSDSYDFWHNIRVTLPALKTLILAREGKVVIRPDSGDPMKIICGNPQAKDPTERIGLIAALYHIFGGQKNAKGFIKLDPHIGVIYGDSINLELANQIIKKLISQGFAASNIVFGIGSLAYQQNSRDSLGLAVKATHAVVNGEERLVFKDPKTDHNKRSPRGMVKVLPNGDFQDGLGLHSDFSDDQLHTIFYNGEIRNSLSFEEVRSNFTKDLISLGEQFQFTLP</sequence>
<evidence type="ECO:0000256" key="5">
    <source>
        <dbReference type="ARBA" id="ARBA00035007"/>
    </source>
</evidence>
<dbReference type="Pfam" id="PF04095">
    <property type="entry name" value="NAPRTase"/>
    <property type="match status" value="1"/>
</dbReference>
<feature type="domain" description="Nicotinate/nicotinamide phosphoribosyltransferase" evidence="9">
    <location>
        <begin position="185"/>
        <end position="467"/>
    </location>
</feature>
<dbReference type="InterPro" id="IPR036068">
    <property type="entry name" value="Nicotinate_pribotase-like_C"/>
</dbReference>
<evidence type="ECO:0000256" key="4">
    <source>
        <dbReference type="ARBA" id="ARBA00022679"/>
    </source>
</evidence>
<dbReference type="GO" id="GO:0009435">
    <property type="term" value="P:NAD+ biosynthetic process"/>
    <property type="evidence" value="ECO:0007669"/>
    <property type="project" value="InterPro"/>
</dbReference>
<dbReference type="EC" id="2.4.2.12" evidence="6"/>
<feature type="domain" description="Nicotinamide phosphoribosyltransferase N-terminal" evidence="10">
    <location>
        <begin position="7"/>
        <end position="61"/>
    </location>
</feature>
<dbReference type="PANTHER" id="PTHR43816">
    <property type="entry name" value="NICOTINAMIDE PHOSPHORIBOSYLTRANSFERASE"/>
    <property type="match status" value="1"/>
</dbReference>
<dbReference type="InterPro" id="IPR041529">
    <property type="entry name" value="DUF5598"/>
</dbReference>
<proteinExistence type="inferred from homology"/>
<comment type="catalytic activity">
    <reaction evidence="8">
        <text>beta-nicotinamide D-ribonucleotide + diphosphate = 5-phospho-alpha-D-ribose 1-diphosphate + nicotinamide + H(+)</text>
        <dbReference type="Rhea" id="RHEA:16149"/>
        <dbReference type="ChEBI" id="CHEBI:14649"/>
        <dbReference type="ChEBI" id="CHEBI:15378"/>
        <dbReference type="ChEBI" id="CHEBI:17154"/>
        <dbReference type="ChEBI" id="CHEBI:33019"/>
        <dbReference type="ChEBI" id="CHEBI:58017"/>
        <dbReference type="EC" id="2.4.2.12"/>
    </reaction>
    <physiologicalReaction direction="right-to-left" evidence="8">
        <dbReference type="Rhea" id="RHEA:16151"/>
    </physiologicalReaction>
</comment>
<evidence type="ECO:0000256" key="1">
    <source>
        <dbReference type="ARBA" id="ARBA00010897"/>
    </source>
</evidence>
<accession>A0A2M8S052</accession>
<evidence type="ECO:0000313" key="11">
    <source>
        <dbReference type="EMBL" id="PJG84523.1"/>
    </source>
</evidence>
<dbReference type="GO" id="GO:0047280">
    <property type="term" value="F:nicotinamide phosphoribosyltransferase activity"/>
    <property type="evidence" value="ECO:0007669"/>
    <property type="project" value="UniProtKB-EC"/>
</dbReference>
<evidence type="ECO:0000256" key="3">
    <source>
        <dbReference type="ARBA" id="ARBA00022676"/>
    </source>
</evidence>
<dbReference type="InterPro" id="IPR013785">
    <property type="entry name" value="Aldolase_TIM"/>
</dbReference>
<dbReference type="PIRSF" id="PIRSF005943">
    <property type="entry name" value="NMPRT"/>
    <property type="match status" value="1"/>
</dbReference>
<dbReference type="InterPro" id="IPR016471">
    <property type="entry name" value="Nicotinamide_PRibTrfase"/>
</dbReference>
<name>A0A2M8S052_9PAST</name>
<dbReference type="RefSeq" id="WP_100289601.1">
    <property type="nucleotide sequence ID" value="NZ_PHHA01000028.1"/>
</dbReference>
<evidence type="ECO:0000256" key="2">
    <source>
        <dbReference type="ARBA" id="ARBA00022642"/>
    </source>
</evidence>
<dbReference type="SUPFAM" id="SSF51690">
    <property type="entry name" value="Nicotinate/Quinolinate PRTase C-terminal domain-like"/>
    <property type="match status" value="1"/>
</dbReference>